<keyword evidence="7" id="KW-0874">Quinone</keyword>
<comment type="subcellular location">
    <subcellularLocation>
        <location evidence="2">Mitochondrion</location>
    </subcellularLocation>
</comment>
<comment type="function">
    <text evidence="20">Catalyzes the oxidation of hydrogen sulfide with the help of a quinone, such as ubiquinone-10, giving rise to thiosulfate and ultimately to sulfane (molecular sulfur) atoms. Requires an additional electron acceptor; can use sulfite, sulfide or cyanide (in vitro). It is believed the in vivo electron acceptor is glutathione.</text>
</comment>
<keyword evidence="9" id="KW-0274">FAD</keyword>
<dbReference type="InterPro" id="IPR036188">
    <property type="entry name" value="FAD/NAD-bd_sf"/>
</dbReference>
<dbReference type="NCBIfam" id="TIGR00337">
    <property type="entry name" value="PyrG"/>
    <property type="match status" value="1"/>
</dbReference>
<evidence type="ECO:0000256" key="22">
    <source>
        <dbReference type="RuleBase" id="RU810713"/>
    </source>
</evidence>
<dbReference type="SUPFAM" id="SSF51905">
    <property type="entry name" value="FAD/NAD(P)-binding domain"/>
    <property type="match status" value="2"/>
</dbReference>
<keyword evidence="14" id="KW-0560">Oxidoreductase</keyword>
<evidence type="ECO:0000256" key="18">
    <source>
        <dbReference type="ARBA" id="ARBA00052810"/>
    </source>
</evidence>
<dbReference type="Gene3D" id="3.50.50.60">
    <property type="entry name" value="FAD/NAD(P)-binding domain"/>
    <property type="match status" value="2"/>
</dbReference>
<dbReference type="EC" id="6.3.4.2" evidence="22"/>
<evidence type="ECO:0000313" key="25">
    <source>
        <dbReference type="Proteomes" id="UP000035681"/>
    </source>
</evidence>
<dbReference type="GO" id="GO:0044210">
    <property type="term" value="P:'de novo' CTP biosynthetic process"/>
    <property type="evidence" value="ECO:0007669"/>
    <property type="project" value="UniProtKB-UniRule"/>
</dbReference>
<comment type="catalytic activity">
    <reaction evidence="16 22">
        <text>UTP + L-glutamine + ATP + H2O = CTP + L-glutamate + ADP + phosphate + 2 H(+)</text>
        <dbReference type="Rhea" id="RHEA:26426"/>
        <dbReference type="ChEBI" id="CHEBI:15377"/>
        <dbReference type="ChEBI" id="CHEBI:15378"/>
        <dbReference type="ChEBI" id="CHEBI:29985"/>
        <dbReference type="ChEBI" id="CHEBI:30616"/>
        <dbReference type="ChEBI" id="CHEBI:37563"/>
        <dbReference type="ChEBI" id="CHEBI:43474"/>
        <dbReference type="ChEBI" id="CHEBI:46398"/>
        <dbReference type="ChEBI" id="CHEBI:58359"/>
        <dbReference type="ChEBI" id="CHEBI:456216"/>
        <dbReference type="EC" id="6.3.4.2"/>
    </reaction>
</comment>
<evidence type="ECO:0000256" key="8">
    <source>
        <dbReference type="ARBA" id="ARBA00022741"/>
    </source>
</evidence>
<evidence type="ECO:0000256" key="1">
    <source>
        <dbReference type="ARBA" id="ARBA00001974"/>
    </source>
</evidence>
<keyword evidence="13 22" id="KW-0665">Pyrimidine biosynthesis</keyword>
<dbReference type="GO" id="GO:0005739">
    <property type="term" value="C:mitochondrion"/>
    <property type="evidence" value="ECO:0007669"/>
    <property type="project" value="UniProtKB-SubCell"/>
</dbReference>
<keyword evidence="8 22" id="KW-0547">Nucleotide-binding</keyword>
<dbReference type="WBParaSite" id="SSTP_0000225700.1">
    <property type="protein sequence ID" value="SSTP_0000225700.1"/>
    <property type="gene ID" value="SSTP_0000225700"/>
</dbReference>
<evidence type="ECO:0000256" key="11">
    <source>
        <dbReference type="ARBA" id="ARBA00022946"/>
    </source>
</evidence>
<evidence type="ECO:0000256" key="16">
    <source>
        <dbReference type="ARBA" id="ARBA00047781"/>
    </source>
</evidence>
<evidence type="ECO:0000256" key="10">
    <source>
        <dbReference type="ARBA" id="ARBA00022840"/>
    </source>
</evidence>
<keyword evidence="10 22" id="KW-0067">ATP-binding</keyword>
<keyword evidence="6" id="KW-0285">Flavoprotein</keyword>
<dbReference type="Gene3D" id="3.40.50.880">
    <property type="match status" value="1"/>
</dbReference>
<dbReference type="PANTHER" id="PTHR11550">
    <property type="entry name" value="CTP SYNTHASE"/>
    <property type="match status" value="1"/>
</dbReference>
<dbReference type="GO" id="GO:0019856">
    <property type="term" value="P:pyrimidine nucleobase biosynthetic process"/>
    <property type="evidence" value="ECO:0007669"/>
    <property type="project" value="TreeGrafter"/>
</dbReference>
<proteinExistence type="inferred from homology"/>
<keyword evidence="5 22" id="KW-0436">Ligase</keyword>
<evidence type="ECO:0000256" key="17">
    <source>
        <dbReference type="ARBA" id="ARBA00051038"/>
    </source>
</evidence>
<dbReference type="InterPro" id="IPR017456">
    <property type="entry name" value="CTP_synthase_N"/>
</dbReference>
<dbReference type="InterPro" id="IPR033828">
    <property type="entry name" value="GATase1_CTP_Synthase"/>
</dbReference>
<evidence type="ECO:0000256" key="14">
    <source>
        <dbReference type="ARBA" id="ARBA00023002"/>
    </source>
</evidence>
<dbReference type="GO" id="GO:0070224">
    <property type="term" value="F:sulfide:quinone oxidoreductase activity"/>
    <property type="evidence" value="ECO:0007669"/>
    <property type="project" value="UniProtKB-ARBA"/>
</dbReference>
<evidence type="ECO:0000256" key="6">
    <source>
        <dbReference type="ARBA" id="ARBA00022630"/>
    </source>
</evidence>
<keyword evidence="12 22" id="KW-0315">Glutamine amidotransferase</keyword>
<dbReference type="GO" id="GO:0042802">
    <property type="term" value="F:identical protein binding"/>
    <property type="evidence" value="ECO:0007669"/>
    <property type="project" value="TreeGrafter"/>
</dbReference>
<comment type="similarity">
    <text evidence="4 22">Belongs to the CTP synthase family.</text>
</comment>
<evidence type="ECO:0000256" key="13">
    <source>
        <dbReference type="ARBA" id="ARBA00022975"/>
    </source>
</evidence>
<name>A0A0K0DYE2_STRER</name>
<evidence type="ECO:0000256" key="7">
    <source>
        <dbReference type="ARBA" id="ARBA00022719"/>
    </source>
</evidence>
<keyword evidence="25" id="KW-1185">Reference proteome</keyword>
<evidence type="ECO:0000256" key="21">
    <source>
        <dbReference type="ARBA" id="ARBA00060891"/>
    </source>
</evidence>
<comment type="catalytic activity">
    <reaction evidence="19">
        <text>a quinone + hydrogen sulfide + glutathione + H(+) = S-sulfanylglutathione + a quinol</text>
        <dbReference type="Rhea" id="RHEA:55156"/>
        <dbReference type="ChEBI" id="CHEBI:15378"/>
        <dbReference type="ChEBI" id="CHEBI:24646"/>
        <dbReference type="ChEBI" id="CHEBI:29919"/>
        <dbReference type="ChEBI" id="CHEBI:57925"/>
        <dbReference type="ChEBI" id="CHEBI:58905"/>
        <dbReference type="ChEBI" id="CHEBI:132124"/>
        <dbReference type="EC" id="1.8.5.8"/>
    </reaction>
    <physiologicalReaction direction="left-to-right" evidence="19">
        <dbReference type="Rhea" id="RHEA:55157"/>
    </physiologicalReaction>
</comment>
<keyword evidence="11" id="KW-0809">Transit peptide</keyword>
<comment type="catalytic activity">
    <reaction evidence="17">
        <text>ubiquinone-10 + hydrogen sulfide + sulfite + 2 H(+) = ubiquinol-10 + thiosulfate</text>
        <dbReference type="Rhea" id="RHEA:38359"/>
        <dbReference type="ChEBI" id="CHEBI:15378"/>
        <dbReference type="ChEBI" id="CHEBI:17359"/>
        <dbReference type="ChEBI" id="CHEBI:29919"/>
        <dbReference type="ChEBI" id="CHEBI:33542"/>
        <dbReference type="ChEBI" id="CHEBI:46245"/>
        <dbReference type="ChEBI" id="CHEBI:64183"/>
    </reaction>
    <physiologicalReaction direction="left-to-right" evidence="17">
        <dbReference type="Rhea" id="RHEA:38360"/>
    </physiologicalReaction>
</comment>
<organism evidence="26">
    <name type="scientific">Strongyloides stercoralis</name>
    <name type="common">Threadworm</name>
    <dbReference type="NCBI Taxonomy" id="6248"/>
    <lineage>
        <taxon>Eukaryota</taxon>
        <taxon>Metazoa</taxon>
        <taxon>Ecdysozoa</taxon>
        <taxon>Nematoda</taxon>
        <taxon>Chromadorea</taxon>
        <taxon>Rhabditida</taxon>
        <taxon>Tylenchina</taxon>
        <taxon>Panagrolaimomorpha</taxon>
        <taxon>Strongyloidoidea</taxon>
        <taxon>Strongyloididae</taxon>
        <taxon>Strongyloides</taxon>
    </lineage>
</organism>
<dbReference type="Proteomes" id="UP000035681">
    <property type="component" value="Unplaced"/>
</dbReference>
<evidence type="ECO:0000256" key="9">
    <source>
        <dbReference type="ARBA" id="ARBA00022827"/>
    </source>
</evidence>
<dbReference type="GO" id="GO:0106436">
    <property type="term" value="F:glutathione-dependent sulfide quinone oxidoreductase activity"/>
    <property type="evidence" value="ECO:0007669"/>
    <property type="project" value="UniProtKB-EC"/>
</dbReference>
<keyword evidence="15" id="KW-0496">Mitochondrion</keyword>
<dbReference type="UniPathway" id="UPA00159">
    <property type="reaction ID" value="UER00277"/>
</dbReference>
<evidence type="ECO:0000259" key="23">
    <source>
        <dbReference type="Pfam" id="PF00117"/>
    </source>
</evidence>
<sequence length="1082" mass="120946">MERKEEVSSDVKIILVTGGVISGVGKGIISSSLGVLLKANGYRVSAIKIDPYINIDAGTFSPLEHGEVYVLDDGAEVDLDLGNYERFLNVRLRRDNNITTGKIYRHVIDKERRGDYLGKTVQTIPHITEAISSWVERVAQIPVDGSHDEPHVCIVELGGTIGDIEGMPFVAAFEKYQRPRLRKRFMTVHVSLVIAPKSTGEPKTKPMQNSIKNLRTAGLTPDLIICRSEKKLTENLKNKICEFGLVDSEQVIGVHDCKNIYQVPILLQSQGVIDLIKKRLHLGLPNKEAMLAAVPNMFQWFEFSNIVDSFTEIVNIALVGKYVQIEDAYTSVNKALEHAATHAKRNVKIHFIQAQDLEVETDEKIRQKAWDKIKECQGIIVPGGFGKRGIEGKILACQYARENKIPFLGVCLGMQCAAVEFARNVLGIKNANSSEFNKDIPFDNQIIIDMPEHVGKNVDMGGTMRLGLRTTVFLTENCKLKKLYKSLIIEERHRHRYEVNPALVPKLSEAGLLFVGMGVDESSNIDDIQRRTESANNLLEMATSSQSENLLQTINQLCARNGNGISKTAVRMEILEMKDHPYFVGCQYHPEYLSHPITPSPPFLGLLLAASNQIEGYLSGEKIPTPIKNLSRREKKNQLNVENILNLLVLIIMKLSKYLKVKEHFNLLVLGAGAGGLAVSSHFSRILPKGNVGIVEPSSVHYYQPGFTLVGGGIFPKTHFTRKEESLIPPNAIWIKDKVGKILPEKQIVETFDGKEISYNFLVVATGVQLRFDLIEGLEESLSMKDNKVISTYSPDTVDKVYNAFQNFEKGKAVFTFPNAPIKCPGAPQKICYLFDDYLRKSNKRKNAEIIYNTILPRIFAIERYSNVLTEYANSKDIKINYKTSLSKIDPITRISTFDILNESMQPSGKIKEINYDLLHVGPPCSPVQGLINTAKNNDGLTDKVGFVDVDKNTLQSKKYKNIFGIGDCTNFPSPKTAAAVSAHFKAIKYNLQNVMNGGNVKPIYDGYTSCPLVLSKNKCILAEFNYDGPIETTPFNQSKPSRLAFLGKAYGFPKLYWDYLLKGYWTGPSTIRKILHFGMSK</sequence>
<protein>
    <recommendedName>
        <fullName evidence="22">CTP synthase</fullName>
        <ecNumber evidence="22">6.3.4.2</ecNumber>
    </recommendedName>
    <alternativeName>
        <fullName evidence="22">UTP--ammonia ligase</fullName>
    </alternativeName>
</protein>
<comment type="pathway">
    <text evidence="3 22">Pyrimidine metabolism; CTP biosynthesis via de novo pathway; CTP from UDP: step 2/2.</text>
</comment>
<dbReference type="Pfam" id="PF06418">
    <property type="entry name" value="CTP_synth_N"/>
    <property type="match status" value="1"/>
</dbReference>
<evidence type="ECO:0000256" key="3">
    <source>
        <dbReference type="ARBA" id="ARBA00005171"/>
    </source>
</evidence>
<dbReference type="GO" id="GO:0006790">
    <property type="term" value="P:sulfur compound metabolic process"/>
    <property type="evidence" value="ECO:0007669"/>
    <property type="project" value="UniProtKB-ARBA"/>
</dbReference>
<dbReference type="GO" id="GO:0005524">
    <property type="term" value="F:ATP binding"/>
    <property type="evidence" value="ECO:0007669"/>
    <property type="project" value="UniProtKB-KW"/>
</dbReference>
<dbReference type="Gene3D" id="3.40.50.300">
    <property type="entry name" value="P-loop containing nucleotide triphosphate hydrolases"/>
    <property type="match status" value="1"/>
</dbReference>
<dbReference type="PANTHER" id="PTHR11550:SF0">
    <property type="entry name" value="CTP SYNTHASE-RELATED"/>
    <property type="match status" value="1"/>
</dbReference>
<dbReference type="InterPro" id="IPR029062">
    <property type="entry name" value="Class_I_gatase-like"/>
</dbReference>
<feature type="domain" description="CTP synthase N-terminal" evidence="24">
    <location>
        <begin position="12"/>
        <end position="282"/>
    </location>
</feature>
<evidence type="ECO:0000259" key="24">
    <source>
        <dbReference type="Pfam" id="PF06418"/>
    </source>
</evidence>
<dbReference type="GO" id="GO:0003883">
    <property type="term" value="F:CTP synthase activity"/>
    <property type="evidence" value="ECO:0007669"/>
    <property type="project" value="UniProtKB-UniRule"/>
</dbReference>
<dbReference type="InterPro" id="IPR004468">
    <property type="entry name" value="CTP_synthase"/>
</dbReference>
<dbReference type="STRING" id="6248.A0A0K0DYE2"/>
<comment type="cofactor">
    <cofactor evidence="1">
        <name>FAD</name>
        <dbReference type="ChEBI" id="CHEBI:57692"/>
    </cofactor>
</comment>
<comment type="function">
    <text evidence="22">Catalyzes the ATP-dependent amination of UTP to CTP with either L-glutamine or ammonia as the source of nitrogen.</text>
</comment>
<dbReference type="FunFam" id="3.40.50.300:FF:000207">
    <property type="entry name" value="CTP synthase"/>
    <property type="match status" value="1"/>
</dbReference>
<evidence type="ECO:0000313" key="26">
    <source>
        <dbReference type="WBParaSite" id="SSTP_0000225700.1"/>
    </source>
</evidence>
<comment type="similarity">
    <text evidence="21">Belongs to the SQRD family.</text>
</comment>
<feature type="domain" description="Glutamine amidotransferase" evidence="23">
    <location>
        <begin position="326"/>
        <end position="506"/>
    </location>
</feature>
<dbReference type="SUPFAM" id="SSF52540">
    <property type="entry name" value="P-loop containing nucleoside triphosphate hydrolases"/>
    <property type="match status" value="1"/>
</dbReference>
<comment type="catalytic activity">
    <reaction evidence="18">
        <text>ubiquinone-10 + hydrogen sulfide + glutathione + H(+) = S-sulfanylglutathione + ubiquinol-10</text>
        <dbReference type="Rhea" id="RHEA:62608"/>
        <dbReference type="ChEBI" id="CHEBI:15378"/>
        <dbReference type="ChEBI" id="CHEBI:29919"/>
        <dbReference type="ChEBI" id="CHEBI:46245"/>
        <dbReference type="ChEBI" id="CHEBI:57925"/>
        <dbReference type="ChEBI" id="CHEBI:58905"/>
        <dbReference type="ChEBI" id="CHEBI:64183"/>
    </reaction>
    <physiologicalReaction direction="left-to-right" evidence="18">
        <dbReference type="Rhea" id="RHEA:62609"/>
    </physiologicalReaction>
</comment>
<dbReference type="GO" id="GO:0048038">
    <property type="term" value="F:quinone binding"/>
    <property type="evidence" value="ECO:0007669"/>
    <property type="project" value="UniProtKB-KW"/>
</dbReference>
<dbReference type="AlphaFoldDB" id="A0A0K0DYE2"/>
<dbReference type="FunFam" id="3.50.50.60:FF:000034">
    <property type="entry name" value="sulfide:quinone oxidoreductase, mitochondrial"/>
    <property type="match status" value="1"/>
</dbReference>
<evidence type="ECO:0000256" key="12">
    <source>
        <dbReference type="ARBA" id="ARBA00022962"/>
    </source>
</evidence>
<evidence type="ECO:0000256" key="19">
    <source>
        <dbReference type="ARBA" id="ARBA00052986"/>
    </source>
</evidence>
<dbReference type="InterPro" id="IPR017926">
    <property type="entry name" value="GATASE"/>
</dbReference>
<dbReference type="CDD" id="cd01746">
    <property type="entry name" value="GATase1_CTP_Synthase"/>
    <property type="match status" value="1"/>
</dbReference>
<evidence type="ECO:0000256" key="15">
    <source>
        <dbReference type="ARBA" id="ARBA00023128"/>
    </source>
</evidence>
<dbReference type="NCBIfam" id="NF003792">
    <property type="entry name" value="PRK05380.1"/>
    <property type="match status" value="1"/>
</dbReference>
<dbReference type="Pfam" id="PF00117">
    <property type="entry name" value="GATase"/>
    <property type="match status" value="1"/>
</dbReference>
<dbReference type="SUPFAM" id="SSF52317">
    <property type="entry name" value="Class I glutamine amidotransferase-like"/>
    <property type="match status" value="2"/>
</dbReference>
<evidence type="ECO:0000256" key="4">
    <source>
        <dbReference type="ARBA" id="ARBA00007533"/>
    </source>
</evidence>
<evidence type="ECO:0000256" key="20">
    <source>
        <dbReference type="ARBA" id="ARBA00059167"/>
    </source>
</evidence>
<dbReference type="InterPro" id="IPR027417">
    <property type="entry name" value="P-loop_NTPase"/>
</dbReference>
<evidence type="ECO:0000256" key="2">
    <source>
        <dbReference type="ARBA" id="ARBA00004173"/>
    </source>
</evidence>
<accession>A0A0K0DYE2</accession>
<dbReference type="CDD" id="cd03113">
    <property type="entry name" value="CTPS_N"/>
    <property type="match status" value="1"/>
</dbReference>
<dbReference type="GO" id="GO:0097268">
    <property type="term" value="C:cytoophidium"/>
    <property type="evidence" value="ECO:0007669"/>
    <property type="project" value="TreeGrafter"/>
</dbReference>
<reference evidence="26" key="1">
    <citation type="submission" date="2015-08" db="UniProtKB">
        <authorList>
            <consortium name="WormBaseParasite"/>
        </authorList>
    </citation>
    <scope>IDENTIFICATION</scope>
</reference>
<evidence type="ECO:0000256" key="5">
    <source>
        <dbReference type="ARBA" id="ARBA00022598"/>
    </source>
</evidence>
<dbReference type="PROSITE" id="PS51273">
    <property type="entry name" value="GATASE_TYPE_1"/>
    <property type="match status" value="1"/>
</dbReference>
<dbReference type="WBParaSite" id="TCONS_00010875.p1">
    <property type="protein sequence ID" value="TCONS_00010875.p1"/>
    <property type="gene ID" value="XLOC_004651"/>
</dbReference>